<keyword evidence="1" id="KW-0732">Signal</keyword>
<dbReference type="EMBL" id="BMJA01000001">
    <property type="protein sequence ID" value="GGA19692.1"/>
    <property type="molecule type" value="Genomic_DNA"/>
</dbReference>
<dbReference type="Gene3D" id="3.10.450.50">
    <property type="match status" value="1"/>
</dbReference>
<proteinExistence type="predicted"/>
<keyword evidence="3" id="KW-1185">Reference proteome</keyword>
<evidence type="ECO:0000313" key="2">
    <source>
        <dbReference type="EMBL" id="GGA19692.1"/>
    </source>
</evidence>
<accession>A0ABQ1FK84</accession>
<dbReference type="InterPro" id="IPR032710">
    <property type="entry name" value="NTF2-like_dom_sf"/>
</dbReference>
<name>A0ABQ1FK84_9GAMM</name>
<protein>
    <recommendedName>
        <fullName evidence="4">DUF4440 domain-containing protein</fullName>
    </recommendedName>
</protein>
<organism evidence="2 3">
    <name type="scientific">Dyella nitratireducens</name>
    <dbReference type="NCBI Taxonomy" id="1849580"/>
    <lineage>
        <taxon>Bacteria</taxon>
        <taxon>Pseudomonadati</taxon>
        <taxon>Pseudomonadota</taxon>
        <taxon>Gammaproteobacteria</taxon>
        <taxon>Lysobacterales</taxon>
        <taxon>Rhodanobacteraceae</taxon>
        <taxon>Dyella</taxon>
    </lineage>
</organism>
<feature type="signal peptide" evidence="1">
    <location>
        <begin position="1"/>
        <end position="26"/>
    </location>
</feature>
<feature type="chain" id="PRO_5045480126" description="DUF4440 domain-containing protein" evidence="1">
    <location>
        <begin position="27"/>
        <end position="171"/>
    </location>
</feature>
<dbReference type="Proteomes" id="UP000620046">
    <property type="component" value="Unassembled WGS sequence"/>
</dbReference>
<gene>
    <name evidence="2" type="ORF">GCM10010981_04620</name>
</gene>
<dbReference type="SUPFAM" id="SSF54427">
    <property type="entry name" value="NTF2-like"/>
    <property type="match status" value="1"/>
</dbReference>
<dbReference type="RefSeq" id="WP_188792650.1">
    <property type="nucleotide sequence ID" value="NZ_BMJA01000001.1"/>
</dbReference>
<evidence type="ECO:0008006" key="4">
    <source>
        <dbReference type="Google" id="ProtNLM"/>
    </source>
</evidence>
<comment type="caution">
    <text evidence="2">The sequence shown here is derived from an EMBL/GenBank/DDBJ whole genome shotgun (WGS) entry which is preliminary data.</text>
</comment>
<evidence type="ECO:0000256" key="1">
    <source>
        <dbReference type="SAM" id="SignalP"/>
    </source>
</evidence>
<reference evidence="3" key="1">
    <citation type="journal article" date="2019" name="Int. J. Syst. Evol. Microbiol.">
        <title>The Global Catalogue of Microorganisms (GCM) 10K type strain sequencing project: providing services to taxonomists for standard genome sequencing and annotation.</title>
        <authorList>
            <consortium name="The Broad Institute Genomics Platform"/>
            <consortium name="The Broad Institute Genome Sequencing Center for Infectious Disease"/>
            <person name="Wu L."/>
            <person name="Ma J."/>
        </authorList>
    </citation>
    <scope>NUCLEOTIDE SEQUENCE [LARGE SCALE GENOMIC DNA]</scope>
    <source>
        <strain evidence="3">CGMCC 1.15439</strain>
    </source>
</reference>
<sequence>MKKPSYKAFAAVAGIGGVMLVFGANAANSSMENQDSSALHTLWSNYQQAVAKKDAKALLDLYVTADVPVMGGIAPESYALISAANKQAVPRTLLMTAKEDVTGEIKLPPDQTENLDIHSDGEVGSISFDYKAKIGHGRIIWTTVRTNDGWKIASVVYSINVPAADRAEKPG</sequence>
<evidence type="ECO:0000313" key="3">
    <source>
        <dbReference type="Proteomes" id="UP000620046"/>
    </source>
</evidence>